<dbReference type="Proteomes" id="UP000265520">
    <property type="component" value="Unassembled WGS sequence"/>
</dbReference>
<proteinExistence type="predicted"/>
<accession>A0A392UCX3</accession>
<dbReference type="CDD" id="cd09272">
    <property type="entry name" value="RNase_HI_RT_Ty1"/>
    <property type="match status" value="1"/>
</dbReference>
<dbReference type="PANTHER" id="PTHR11439">
    <property type="entry name" value="GAG-POL-RELATED RETROTRANSPOSON"/>
    <property type="match status" value="1"/>
</dbReference>
<dbReference type="AlphaFoldDB" id="A0A392UCX3"/>
<sequence>GMMYSHCESTTLVGYCDADWEDSADDRKSTSGGCYFLGNNLISWFNKKQNSVSLSTAEA</sequence>
<evidence type="ECO:0000313" key="2">
    <source>
        <dbReference type="Proteomes" id="UP000265520"/>
    </source>
</evidence>
<feature type="non-terminal residue" evidence="1">
    <location>
        <position position="1"/>
    </location>
</feature>
<keyword evidence="2" id="KW-1185">Reference proteome</keyword>
<evidence type="ECO:0000313" key="1">
    <source>
        <dbReference type="EMBL" id="MCI70554.1"/>
    </source>
</evidence>
<protein>
    <submittedName>
        <fullName evidence="1">Gag-pol polyprotein</fullName>
    </submittedName>
</protein>
<dbReference type="EMBL" id="LXQA010778224">
    <property type="protein sequence ID" value="MCI70554.1"/>
    <property type="molecule type" value="Genomic_DNA"/>
</dbReference>
<comment type="caution">
    <text evidence="1">The sequence shown here is derived from an EMBL/GenBank/DDBJ whole genome shotgun (WGS) entry which is preliminary data.</text>
</comment>
<name>A0A392UCX3_9FABA</name>
<reference evidence="1 2" key="1">
    <citation type="journal article" date="2018" name="Front. Plant Sci.">
        <title>Red Clover (Trifolium pratense) and Zigzag Clover (T. medium) - A Picture of Genomic Similarities and Differences.</title>
        <authorList>
            <person name="Dluhosova J."/>
            <person name="Istvanek J."/>
            <person name="Nedelnik J."/>
            <person name="Repkova J."/>
        </authorList>
    </citation>
    <scope>NUCLEOTIDE SEQUENCE [LARGE SCALE GENOMIC DNA]</scope>
    <source>
        <strain evidence="2">cv. 10/8</strain>
        <tissue evidence="1">Leaf</tissue>
    </source>
</reference>
<dbReference type="PANTHER" id="PTHR11439:SF486">
    <property type="entry name" value="RLK (RECEPTOR-LIKE KINASE) PROTEIN, PUTATIVE-RELATED"/>
    <property type="match status" value="1"/>
</dbReference>
<organism evidence="1 2">
    <name type="scientific">Trifolium medium</name>
    <dbReference type="NCBI Taxonomy" id="97028"/>
    <lineage>
        <taxon>Eukaryota</taxon>
        <taxon>Viridiplantae</taxon>
        <taxon>Streptophyta</taxon>
        <taxon>Embryophyta</taxon>
        <taxon>Tracheophyta</taxon>
        <taxon>Spermatophyta</taxon>
        <taxon>Magnoliopsida</taxon>
        <taxon>eudicotyledons</taxon>
        <taxon>Gunneridae</taxon>
        <taxon>Pentapetalae</taxon>
        <taxon>rosids</taxon>
        <taxon>fabids</taxon>
        <taxon>Fabales</taxon>
        <taxon>Fabaceae</taxon>
        <taxon>Papilionoideae</taxon>
        <taxon>50 kb inversion clade</taxon>
        <taxon>NPAAA clade</taxon>
        <taxon>Hologalegina</taxon>
        <taxon>IRL clade</taxon>
        <taxon>Trifolieae</taxon>
        <taxon>Trifolium</taxon>
    </lineage>
</organism>